<proteinExistence type="inferred from homology"/>
<comment type="caution">
    <text evidence="5">The sequence shown here is derived from an EMBL/GenBank/DDBJ whole genome shotgun (WGS) entry which is preliminary data.</text>
</comment>
<dbReference type="Pfam" id="PF00268">
    <property type="entry name" value="Ribonuc_red_sm"/>
    <property type="match status" value="1"/>
</dbReference>
<evidence type="ECO:0000313" key="6">
    <source>
        <dbReference type="Proteomes" id="UP000198615"/>
    </source>
</evidence>
<dbReference type="InterPro" id="IPR012348">
    <property type="entry name" value="RNR-like"/>
</dbReference>
<evidence type="ECO:0000256" key="1">
    <source>
        <dbReference type="ARBA" id="ARBA00009303"/>
    </source>
</evidence>
<accession>A0A8G2BK45</accession>
<evidence type="ECO:0000256" key="3">
    <source>
        <dbReference type="PIRSR" id="PIRSR000355-1"/>
    </source>
</evidence>
<dbReference type="GO" id="GO:0004748">
    <property type="term" value="F:ribonucleoside-diphosphate reductase activity, thioredoxin disulfide as acceptor"/>
    <property type="evidence" value="ECO:0007669"/>
    <property type="project" value="UniProtKB-EC"/>
</dbReference>
<feature type="binding site" evidence="4">
    <location>
        <position position="219"/>
    </location>
    <ligand>
        <name>Fe cation</name>
        <dbReference type="ChEBI" id="CHEBI:24875"/>
        <label>2</label>
    </ligand>
</feature>
<keyword evidence="2" id="KW-0215">Deoxyribonucleotide synthesis</keyword>
<dbReference type="Gene3D" id="1.10.620.20">
    <property type="entry name" value="Ribonucleotide Reductase, subunit A"/>
    <property type="match status" value="1"/>
</dbReference>
<reference evidence="5 6" key="1">
    <citation type="submission" date="2016-10" db="EMBL/GenBank/DDBJ databases">
        <authorList>
            <person name="Varghese N."/>
            <person name="Submissions S."/>
        </authorList>
    </citation>
    <scope>NUCLEOTIDE SEQUENCE [LARGE SCALE GENOMIC DNA]</scope>
    <source>
        <strain evidence="5 6">DSM 18839</strain>
    </source>
</reference>
<feature type="binding site" evidence="4">
    <location>
        <position position="125"/>
    </location>
    <ligand>
        <name>Fe cation</name>
        <dbReference type="ChEBI" id="CHEBI:24875"/>
        <label>1</label>
    </ligand>
</feature>
<evidence type="ECO:0000256" key="4">
    <source>
        <dbReference type="PIRSR" id="PIRSR000355-2"/>
    </source>
</evidence>
<feature type="binding site" evidence="4">
    <location>
        <position position="216"/>
    </location>
    <ligand>
        <name>Fe cation</name>
        <dbReference type="ChEBI" id="CHEBI:24875"/>
        <label>2</label>
    </ligand>
</feature>
<dbReference type="Proteomes" id="UP000198615">
    <property type="component" value="Unassembled WGS sequence"/>
</dbReference>
<dbReference type="PIRSF" id="PIRSF000355">
    <property type="entry name" value="NrdB"/>
    <property type="match status" value="1"/>
</dbReference>
<feature type="binding site" evidence="4">
    <location>
        <position position="91"/>
    </location>
    <ligand>
        <name>Fe cation</name>
        <dbReference type="ChEBI" id="CHEBI:24875"/>
        <label>1</label>
    </ligand>
</feature>
<protein>
    <recommendedName>
        <fullName evidence="2">Ribonucleoside-diphosphate reductase subunit beta</fullName>
        <ecNumber evidence="2">1.17.4.1</ecNumber>
    </recommendedName>
</protein>
<feature type="binding site" evidence="4">
    <location>
        <position position="122"/>
    </location>
    <ligand>
        <name>Fe cation</name>
        <dbReference type="ChEBI" id="CHEBI:24875"/>
        <label>1</label>
    </ligand>
</feature>
<dbReference type="EMBL" id="FNBW01000011">
    <property type="protein sequence ID" value="SDG15614.1"/>
    <property type="molecule type" value="Genomic_DNA"/>
</dbReference>
<feature type="binding site" evidence="4">
    <location>
        <position position="122"/>
    </location>
    <ligand>
        <name>Fe cation</name>
        <dbReference type="ChEBI" id="CHEBI:24875"/>
        <label>2</label>
    </ligand>
</feature>
<dbReference type="RefSeq" id="WP_093152346.1">
    <property type="nucleotide sequence ID" value="NZ_FNBW01000011.1"/>
</dbReference>
<comment type="similarity">
    <text evidence="1 2">Belongs to the ribonucleoside diphosphate reductase small chain family.</text>
</comment>
<keyword evidence="6" id="KW-1185">Reference proteome</keyword>
<comment type="catalytic activity">
    <reaction evidence="2">
        <text>a 2'-deoxyribonucleoside 5'-diphosphate + [thioredoxin]-disulfide + H2O = a ribonucleoside 5'-diphosphate + [thioredoxin]-dithiol</text>
        <dbReference type="Rhea" id="RHEA:23252"/>
        <dbReference type="Rhea" id="RHEA-COMP:10698"/>
        <dbReference type="Rhea" id="RHEA-COMP:10700"/>
        <dbReference type="ChEBI" id="CHEBI:15377"/>
        <dbReference type="ChEBI" id="CHEBI:29950"/>
        <dbReference type="ChEBI" id="CHEBI:50058"/>
        <dbReference type="ChEBI" id="CHEBI:57930"/>
        <dbReference type="ChEBI" id="CHEBI:73316"/>
        <dbReference type="EC" id="1.17.4.1"/>
    </reaction>
</comment>
<name>A0A8G2BK45_9PROT</name>
<dbReference type="SUPFAM" id="SSF47240">
    <property type="entry name" value="Ferritin-like"/>
    <property type="match status" value="1"/>
</dbReference>
<gene>
    <name evidence="5" type="ORF">SAMN05660686_03540</name>
</gene>
<dbReference type="InterPro" id="IPR009078">
    <property type="entry name" value="Ferritin-like_SF"/>
</dbReference>
<dbReference type="EC" id="1.17.4.1" evidence="2"/>
<dbReference type="NCBIfam" id="NF007186">
    <property type="entry name" value="PRK09614.1-5"/>
    <property type="match status" value="1"/>
</dbReference>
<dbReference type="InterPro" id="IPR000358">
    <property type="entry name" value="RNR_small_fam"/>
</dbReference>
<dbReference type="AlphaFoldDB" id="A0A8G2BK45"/>
<organism evidence="5 6">
    <name type="scientific">Thalassobaculum litoreum DSM 18839</name>
    <dbReference type="NCBI Taxonomy" id="1123362"/>
    <lineage>
        <taxon>Bacteria</taxon>
        <taxon>Pseudomonadati</taxon>
        <taxon>Pseudomonadota</taxon>
        <taxon>Alphaproteobacteria</taxon>
        <taxon>Rhodospirillales</taxon>
        <taxon>Thalassobaculaceae</taxon>
        <taxon>Thalassobaculum</taxon>
    </lineage>
</organism>
<dbReference type="GO" id="GO:0046872">
    <property type="term" value="F:metal ion binding"/>
    <property type="evidence" value="ECO:0007669"/>
    <property type="project" value="UniProtKB-KW"/>
</dbReference>
<feature type="binding site" evidence="4">
    <location>
        <position position="182"/>
    </location>
    <ligand>
        <name>Fe cation</name>
        <dbReference type="ChEBI" id="CHEBI:24875"/>
        <label>2</label>
    </ligand>
</feature>
<keyword evidence="2 4" id="KW-0408">Iron</keyword>
<dbReference type="OrthoDB" id="9766544at2"/>
<dbReference type="UniPathway" id="UPA00326"/>
<keyword evidence="2" id="KW-0560">Oxidoreductase</keyword>
<evidence type="ECO:0000313" key="5">
    <source>
        <dbReference type="EMBL" id="SDG15614.1"/>
    </source>
</evidence>
<comment type="cofactor">
    <cofactor evidence="2 4">
        <name>Fe cation</name>
        <dbReference type="ChEBI" id="CHEBI:24875"/>
    </cofactor>
    <text evidence="2 4">Binds 2 iron ions per subunit.</text>
</comment>
<dbReference type="InterPro" id="IPR033909">
    <property type="entry name" value="RNR_small"/>
</dbReference>
<dbReference type="PANTHER" id="PTHR23409">
    <property type="entry name" value="RIBONUCLEOSIDE-DIPHOSPHATE REDUCTASE SMALL CHAIN"/>
    <property type="match status" value="1"/>
</dbReference>
<dbReference type="GO" id="GO:0009263">
    <property type="term" value="P:deoxyribonucleotide biosynthetic process"/>
    <property type="evidence" value="ECO:0007669"/>
    <property type="project" value="UniProtKB-KW"/>
</dbReference>
<evidence type="ECO:0000256" key="2">
    <source>
        <dbReference type="PIRNR" id="PIRNR000355"/>
    </source>
</evidence>
<sequence>MSVNPAATSLVHLDPRELIGTGRVGLLESTGTYDVSRYGWAYEFWKRQQQTHWMGEEVPLGGDLKDWASPRVSEAERALLTQIFRFFTQSDVEVGDNYLKRYIPIFQPLEIQMMMAAFTNMETVHIDAYALLLTTLGMPQAEFEAFRDYDAMRSKADYMHTFGVGTVGDVARTLAMFGAFTEGMALFASFAMLLNFPRHNKMNGMGQIVSWSVRDESLHCEGIVRLFHEWNRETGALTPAVRDDIVDVAKTMVSLEEGFVDLAFELGEIEGMTAQDIKDYVRYIADWRLTQLKLPTVFGCFEAVEGGYRQLKPHPLPWLVEILNGVEHANFFEQRATEYSKAASRGSWDGADGVWSMFETRKQA</sequence>
<comment type="function">
    <text evidence="2">Provides the precursors necessary for DNA synthesis. Catalyzes the biosynthesis of deoxyribonucleotides from the corresponding ribonucleotides.</text>
</comment>
<keyword evidence="2 4" id="KW-0479">Metal-binding</keyword>
<dbReference type="PANTHER" id="PTHR23409:SF18">
    <property type="entry name" value="RIBONUCLEOSIDE-DIPHOSPHATE REDUCTASE SUBUNIT M2"/>
    <property type="match status" value="1"/>
</dbReference>
<dbReference type="CDD" id="cd01049">
    <property type="entry name" value="RNRR2"/>
    <property type="match status" value="1"/>
</dbReference>
<feature type="active site" evidence="3">
    <location>
        <position position="129"/>
    </location>
</feature>